<dbReference type="Proteomes" id="UP000775872">
    <property type="component" value="Unassembled WGS sequence"/>
</dbReference>
<keyword evidence="2" id="KW-0539">Nucleus</keyword>
<dbReference type="EMBL" id="CABFOC020000039">
    <property type="protein sequence ID" value="CAH0051062.1"/>
    <property type="molecule type" value="Genomic_DNA"/>
</dbReference>
<evidence type="ECO:0000256" key="1">
    <source>
        <dbReference type="ARBA" id="ARBA00004123"/>
    </source>
</evidence>
<dbReference type="GO" id="GO:0005634">
    <property type="term" value="C:nucleus"/>
    <property type="evidence" value="ECO:0007669"/>
    <property type="project" value="UniProtKB-SubCell"/>
</dbReference>
<name>A0A9N9Z7V4_9HYPO</name>
<dbReference type="OrthoDB" id="3477330at2759"/>
<dbReference type="PANTHER" id="PTHR37534">
    <property type="entry name" value="TRANSCRIPTIONAL ACTIVATOR PROTEIN UGA3"/>
    <property type="match status" value="1"/>
</dbReference>
<organism evidence="3 4">
    <name type="scientific">Clonostachys solani</name>
    <dbReference type="NCBI Taxonomy" id="160281"/>
    <lineage>
        <taxon>Eukaryota</taxon>
        <taxon>Fungi</taxon>
        <taxon>Dikarya</taxon>
        <taxon>Ascomycota</taxon>
        <taxon>Pezizomycotina</taxon>
        <taxon>Sordariomycetes</taxon>
        <taxon>Hypocreomycetidae</taxon>
        <taxon>Hypocreales</taxon>
        <taxon>Bionectriaceae</taxon>
        <taxon>Clonostachys</taxon>
    </lineage>
</organism>
<evidence type="ECO:0000256" key="2">
    <source>
        <dbReference type="ARBA" id="ARBA00023242"/>
    </source>
</evidence>
<dbReference type="AlphaFoldDB" id="A0A9N9Z7V4"/>
<evidence type="ECO:0000313" key="4">
    <source>
        <dbReference type="Proteomes" id="UP000775872"/>
    </source>
</evidence>
<reference evidence="3 4" key="2">
    <citation type="submission" date="2021-10" db="EMBL/GenBank/DDBJ databases">
        <authorList>
            <person name="Piombo E."/>
        </authorList>
    </citation>
    <scope>NUCLEOTIDE SEQUENCE [LARGE SCALE GENOMIC DNA]</scope>
</reference>
<evidence type="ECO:0000313" key="3">
    <source>
        <dbReference type="EMBL" id="CAH0051062.1"/>
    </source>
</evidence>
<comment type="subcellular location">
    <subcellularLocation>
        <location evidence="1">Nucleus</location>
    </subcellularLocation>
</comment>
<proteinExistence type="predicted"/>
<gene>
    <name evidence="3" type="ORF">CSOL1703_00015958</name>
</gene>
<dbReference type="InterPro" id="IPR021858">
    <property type="entry name" value="Fun_TF"/>
</dbReference>
<sequence>MSPNNPFRLMLIEPSYFTHGLRQVRSSINHLDGRPTQEQFLFSHYVCHVAFLMTPIDDGRNPWKSVYPAMALGSQSAACKSLYHGLLSQAAFNLANLRRGDCDSFSRHRHEGLKHYGISLNMLRESLDTPDSEFVCQVATFLTILMIEGVYSTEVYSWRSHFKGAAALVNKMLHGRDWTQSSDAWVISQSLALSLEIAKTGHVDSARHAGPTGMLLDALSTRTDFGYTIGSPRAALKALSTLQRVDRVKDGHGLELNNLEVEISDALRTLNLMQGEDTGHPRRLHKERPQTHQRLDYLAHLHSRMFLNAVIIYLKRLTPGVTPSQVSTYTSSVLNDMSTFLDLDGGSISLWPVFVAAVEACAPNERDMVRRWFEFSSRLGIENRVQARQIIERVWQTRDSVADETGCPVAETIVDWTTVQQVLGIDILLL</sequence>
<reference evidence="4" key="1">
    <citation type="submission" date="2019-06" db="EMBL/GenBank/DDBJ databases">
        <authorList>
            <person name="Broberg M."/>
        </authorList>
    </citation>
    <scope>NUCLEOTIDE SEQUENCE [LARGE SCALE GENOMIC DNA]</scope>
</reference>
<comment type="caution">
    <text evidence="3">The sequence shown here is derived from an EMBL/GenBank/DDBJ whole genome shotgun (WGS) entry which is preliminary data.</text>
</comment>
<protein>
    <submittedName>
        <fullName evidence="3">Uncharacterized protein</fullName>
    </submittedName>
</protein>
<accession>A0A9N9Z7V4</accession>
<dbReference type="PANTHER" id="PTHR37534:SF46">
    <property type="entry name" value="ZN(II)2CYS6 TRANSCRIPTION FACTOR (EUROFUNG)"/>
    <property type="match status" value="1"/>
</dbReference>
<keyword evidence="4" id="KW-1185">Reference proteome</keyword>
<dbReference type="Pfam" id="PF11951">
    <property type="entry name" value="Fungal_trans_2"/>
    <property type="match status" value="1"/>
</dbReference>